<dbReference type="AlphaFoldDB" id="A0AA40C7A9"/>
<feature type="compositionally biased region" description="Basic and acidic residues" evidence="1">
    <location>
        <begin position="123"/>
        <end position="137"/>
    </location>
</feature>
<sequence>MRKGNDNVRYLDARLPSWVNFGSSRRGECAKSRVYIGVSFLCLWYGGHQKFDIDTTGMASRHQYFDESIVLEAGSWAEADLGPFSRPPPPPPTCPRQPEQQQITHPVQCSDAETTLSATQQAIKEEQKKAQPQEKAQEVQGQSPRQPGRRPSDIDSTTTSPLESWSEPDVDEKQPADQSTNWLLACLSVRPVVPNVCGIKRFGESASPCIILLRRYQGADWNWE</sequence>
<protein>
    <submittedName>
        <fullName evidence="2">Uncharacterized protein</fullName>
    </submittedName>
</protein>
<name>A0AA40C7A9_9PEZI</name>
<keyword evidence="3" id="KW-1185">Reference proteome</keyword>
<dbReference type="EMBL" id="JAULSU010000002">
    <property type="protein sequence ID" value="KAK0627665.1"/>
    <property type="molecule type" value="Genomic_DNA"/>
</dbReference>
<feature type="compositionally biased region" description="Polar residues" evidence="1">
    <location>
        <begin position="154"/>
        <end position="163"/>
    </location>
</feature>
<comment type="caution">
    <text evidence="2">The sequence shown here is derived from an EMBL/GenBank/DDBJ whole genome shotgun (WGS) entry which is preliminary data.</text>
</comment>
<dbReference type="Proteomes" id="UP001175000">
    <property type="component" value="Unassembled WGS sequence"/>
</dbReference>
<organism evidence="2 3">
    <name type="scientific">Immersiella caudata</name>
    <dbReference type="NCBI Taxonomy" id="314043"/>
    <lineage>
        <taxon>Eukaryota</taxon>
        <taxon>Fungi</taxon>
        <taxon>Dikarya</taxon>
        <taxon>Ascomycota</taxon>
        <taxon>Pezizomycotina</taxon>
        <taxon>Sordariomycetes</taxon>
        <taxon>Sordariomycetidae</taxon>
        <taxon>Sordariales</taxon>
        <taxon>Lasiosphaeriaceae</taxon>
        <taxon>Immersiella</taxon>
    </lineage>
</organism>
<accession>A0AA40C7A9</accession>
<evidence type="ECO:0000313" key="2">
    <source>
        <dbReference type="EMBL" id="KAK0627665.1"/>
    </source>
</evidence>
<feature type="region of interest" description="Disordered" evidence="1">
    <location>
        <begin position="123"/>
        <end position="176"/>
    </location>
</feature>
<feature type="compositionally biased region" description="Pro residues" evidence="1">
    <location>
        <begin position="85"/>
        <end position="95"/>
    </location>
</feature>
<feature type="region of interest" description="Disordered" evidence="1">
    <location>
        <begin position="79"/>
        <end position="108"/>
    </location>
</feature>
<evidence type="ECO:0000256" key="1">
    <source>
        <dbReference type="SAM" id="MobiDB-lite"/>
    </source>
</evidence>
<proteinExistence type="predicted"/>
<gene>
    <name evidence="2" type="ORF">B0T14DRAFT_141113</name>
</gene>
<evidence type="ECO:0000313" key="3">
    <source>
        <dbReference type="Proteomes" id="UP001175000"/>
    </source>
</evidence>
<reference evidence="2" key="1">
    <citation type="submission" date="2023-06" db="EMBL/GenBank/DDBJ databases">
        <title>Genome-scale phylogeny and comparative genomics of the fungal order Sordariales.</title>
        <authorList>
            <consortium name="Lawrence Berkeley National Laboratory"/>
            <person name="Hensen N."/>
            <person name="Bonometti L."/>
            <person name="Westerberg I."/>
            <person name="Brannstrom I.O."/>
            <person name="Guillou S."/>
            <person name="Cros-Aarteil S."/>
            <person name="Calhoun S."/>
            <person name="Haridas S."/>
            <person name="Kuo A."/>
            <person name="Mondo S."/>
            <person name="Pangilinan J."/>
            <person name="Riley R."/>
            <person name="Labutti K."/>
            <person name="Andreopoulos B."/>
            <person name="Lipzen A."/>
            <person name="Chen C."/>
            <person name="Yanf M."/>
            <person name="Daum C."/>
            <person name="Ng V."/>
            <person name="Clum A."/>
            <person name="Steindorff A."/>
            <person name="Ohm R."/>
            <person name="Martin F."/>
            <person name="Silar P."/>
            <person name="Natvig D."/>
            <person name="Lalanne C."/>
            <person name="Gautier V."/>
            <person name="Ament-Velasquez S.L."/>
            <person name="Kruys A."/>
            <person name="Hutchinson M.I."/>
            <person name="Powell A.J."/>
            <person name="Barry K."/>
            <person name="Miller A.N."/>
            <person name="Grigoriev I.V."/>
            <person name="Debuchy R."/>
            <person name="Gladieux P."/>
            <person name="Thoren M.H."/>
            <person name="Johannesson H."/>
        </authorList>
    </citation>
    <scope>NUCLEOTIDE SEQUENCE</scope>
    <source>
        <strain evidence="2">CBS 606.72</strain>
    </source>
</reference>